<comment type="caution">
    <text evidence="3">The sequence shown here is derived from an EMBL/GenBank/DDBJ whole genome shotgun (WGS) entry which is preliminary data.</text>
</comment>
<dbReference type="AlphaFoldDB" id="K0RFE9"/>
<sequence length="317" mass="35399">MVAVVKNTMLDESEKQEIVKKNLLRFQDTNTAKKLRNAADEERELSSSGGDNQSDAPARDNVPPMEEPAPAKDEDEFTIDTYNRDATFVPSEEGCVSHFFSTIFIGARQVATDVLSCSTLKACDPETQPVEILPEALAAEASDAAREILEKTAPTELETAPTEVRDEYYKNLSKAAITHAEIERKRAELELKKLEFESRMIDEDVDDLGRESSESSGEDDQQSQDEKCPDGQLFEIIPDTLATEASDEAEVMLDKTVSAASIALEKAPAEVRDEYYKALSKTAITHAEIERKKAELELKKLEFECRMIDEDIEDLDH</sequence>
<evidence type="ECO:0000313" key="4">
    <source>
        <dbReference type="Proteomes" id="UP000266841"/>
    </source>
</evidence>
<proteinExistence type="predicted"/>
<reference evidence="3 4" key="1">
    <citation type="journal article" date="2012" name="Genome Biol.">
        <title>Genome and low-iron response of an oceanic diatom adapted to chronic iron limitation.</title>
        <authorList>
            <person name="Lommer M."/>
            <person name="Specht M."/>
            <person name="Roy A.S."/>
            <person name="Kraemer L."/>
            <person name="Andreson R."/>
            <person name="Gutowska M.A."/>
            <person name="Wolf J."/>
            <person name="Bergner S.V."/>
            <person name="Schilhabel M.B."/>
            <person name="Klostermeier U.C."/>
            <person name="Beiko R.G."/>
            <person name="Rosenstiel P."/>
            <person name="Hippler M."/>
            <person name="Laroche J."/>
        </authorList>
    </citation>
    <scope>NUCLEOTIDE SEQUENCE [LARGE SCALE GENOMIC DNA]</scope>
    <source>
        <strain evidence="3 4">CCMP1005</strain>
    </source>
</reference>
<keyword evidence="1" id="KW-0175">Coiled coil</keyword>
<gene>
    <name evidence="3" type="ORF">THAOC_28260</name>
</gene>
<name>K0RFE9_THAOC</name>
<evidence type="ECO:0000313" key="3">
    <source>
        <dbReference type="EMBL" id="EJK52458.1"/>
    </source>
</evidence>
<feature type="compositionally biased region" description="Polar residues" evidence="2">
    <location>
        <begin position="46"/>
        <end position="55"/>
    </location>
</feature>
<evidence type="ECO:0000256" key="1">
    <source>
        <dbReference type="SAM" id="Coils"/>
    </source>
</evidence>
<feature type="coiled-coil region" evidence="1">
    <location>
        <begin position="284"/>
        <end position="311"/>
    </location>
</feature>
<protein>
    <submittedName>
        <fullName evidence="3">Uncharacterized protein</fullName>
    </submittedName>
</protein>
<keyword evidence="4" id="KW-1185">Reference proteome</keyword>
<feature type="compositionally biased region" description="Basic and acidic residues" evidence="2">
    <location>
        <begin position="202"/>
        <end position="213"/>
    </location>
</feature>
<feature type="region of interest" description="Disordered" evidence="2">
    <location>
        <begin position="30"/>
        <end position="77"/>
    </location>
</feature>
<dbReference type="Proteomes" id="UP000266841">
    <property type="component" value="Unassembled WGS sequence"/>
</dbReference>
<accession>K0RFE9</accession>
<feature type="region of interest" description="Disordered" evidence="2">
    <location>
        <begin position="202"/>
        <end position="229"/>
    </location>
</feature>
<dbReference type="EMBL" id="AGNL01039802">
    <property type="protein sequence ID" value="EJK52458.1"/>
    <property type="molecule type" value="Genomic_DNA"/>
</dbReference>
<evidence type="ECO:0000256" key="2">
    <source>
        <dbReference type="SAM" id="MobiDB-lite"/>
    </source>
</evidence>
<organism evidence="3 4">
    <name type="scientific">Thalassiosira oceanica</name>
    <name type="common">Marine diatom</name>
    <dbReference type="NCBI Taxonomy" id="159749"/>
    <lineage>
        <taxon>Eukaryota</taxon>
        <taxon>Sar</taxon>
        <taxon>Stramenopiles</taxon>
        <taxon>Ochrophyta</taxon>
        <taxon>Bacillariophyta</taxon>
        <taxon>Coscinodiscophyceae</taxon>
        <taxon>Thalassiosirophycidae</taxon>
        <taxon>Thalassiosirales</taxon>
        <taxon>Thalassiosiraceae</taxon>
        <taxon>Thalassiosira</taxon>
    </lineage>
</organism>